<reference evidence="1 2" key="1">
    <citation type="submission" date="2018-11" db="EMBL/GenBank/DDBJ databases">
        <authorList>
            <consortium name="Pathogen Informatics"/>
        </authorList>
    </citation>
    <scope>NUCLEOTIDE SEQUENCE [LARGE SCALE GENOMIC DNA]</scope>
    <source>
        <strain>Denwood</strain>
        <strain evidence="2">Zambia</strain>
    </source>
</reference>
<dbReference type="EMBL" id="UZAL01005875">
    <property type="protein sequence ID" value="VDO94523.1"/>
    <property type="molecule type" value="Genomic_DNA"/>
</dbReference>
<dbReference type="AlphaFoldDB" id="A0A183NMK2"/>
<sequence length="121" mass="13632">MTKEDVEDFNIVACFLTFIGKDACSLLKLLALPEKSTSLPYTTLEELLLEHVKCESFECCQGGKFHKIIHQNIENSTTLPRHHDPMSTQGYADNNSLRSCDAVHVSEHKFSKCLSSSKFHS</sequence>
<accession>A0A183NMK2</accession>
<name>A0A183NMK2_9TREM</name>
<organism evidence="1 2">
    <name type="scientific">Schistosoma mattheei</name>
    <dbReference type="NCBI Taxonomy" id="31246"/>
    <lineage>
        <taxon>Eukaryota</taxon>
        <taxon>Metazoa</taxon>
        <taxon>Spiralia</taxon>
        <taxon>Lophotrochozoa</taxon>
        <taxon>Platyhelminthes</taxon>
        <taxon>Trematoda</taxon>
        <taxon>Digenea</taxon>
        <taxon>Strigeidida</taxon>
        <taxon>Schistosomatoidea</taxon>
        <taxon>Schistosomatidae</taxon>
        <taxon>Schistosoma</taxon>
    </lineage>
</organism>
<gene>
    <name evidence="1" type="ORF">SMTD_LOCUS3338</name>
</gene>
<evidence type="ECO:0000313" key="2">
    <source>
        <dbReference type="Proteomes" id="UP000269396"/>
    </source>
</evidence>
<evidence type="ECO:0000313" key="1">
    <source>
        <dbReference type="EMBL" id="VDO94523.1"/>
    </source>
</evidence>
<keyword evidence="2" id="KW-1185">Reference proteome</keyword>
<proteinExistence type="predicted"/>
<protein>
    <submittedName>
        <fullName evidence="1">Uncharacterized protein</fullName>
    </submittedName>
</protein>
<dbReference type="Proteomes" id="UP000269396">
    <property type="component" value="Unassembled WGS sequence"/>
</dbReference>